<dbReference type="AlphaFoldDB" id="A0A671DGW3"/>
<dbReference type="Pfam" id="PF01529">
    <property type="entry name" value="DHHC"/>
    <property type="match status" value="1"/>
</dbReference>
<dbReference type="GO" id="GO:0016188">
    <property type="term" value="P:synaptic vesicle maturation"/>
    <property type="evidence" value="ECO:0007669"/>
    <property type="project" value="Ensembl"/>
</dbReference>
<dbReference type="GO" id="GO:0072657">
    <property type="term" value="P:protein localization to membrane"/>
    <property type="evidence" value="ECO:0007669"/>
    <property type="project" value="Ensembl"/>
</dbReference>
<evidence type="ECO:0000256" key="5">
    <source>
        <dbReference type="ARBA" id="ARBA00023136"/>
    </source>
</evidence>
<evidence type="ECO:0000256" key="4">
    <source>
        <dbReference type="ARBA" id="ARBA00022989"/>
    </source>
</evidence>
<feature type="domain" description="Palmitoyltransferase DHHC" evidence="9">
    <location>
        <begin position="205"/>
        <end position="323"/>
    </location>
</feature>
<accession>A0A671DGW3</accession>
<dbReference type="Proteomes" id="UP000472240">
    <property type="component" value="Chromosome 1"/>
</dbReference>
<dbReference type="PANTHER" id="PTHR12246">
    <property type="entry name" value="PALMITOYLTRANSFERASE ZDHHC16"/>
    <property type="match status" value="1"/>
</dbReference>
<keyword evidence="2 7" id="KW-0808">Transferase</keyword>
<feature type="compositionally biased region" description="Polar residues" evidence="8">
    <location>
        <begin position="403"/>
        <end position="413"/>
    </location>
</feature>
<comment type="catalytic activity">
    <reaction evidence="7">
        <text>L-cysteinyl-[protein] + hexadecanoyl-CoA = S-hexadecanoyl-L-cysteinyl-[protein] + CoA</text>
        <dbReference type="Rhea" id="RHEA:36683"/>
        <dbReference type="Rhea" id="RHEA-COMP:10131"/>
        <dbReference type="Rhea" id="RHEA-COMP:11032"/>
        <dbReference type="ChEBI" id="CHEBI:29950"/>
        <dbReference type="ChEBI" id="CHEBI:57287"/>
        <dbReference type="ChEBI" id="CHEBI:57379"/>
        <dbReference type="ChEBI" id="CHEBI:74151"/>
        <dbReference type="EC" id="2.3.1.225"/>
    </reaction>
</comment>
<dbReference type="OMA" id="NCYSSFP"/>
<dbReference type="GO" id="GO:0140450">
    <property type="term" value="P:protein targeting to Golgi apparatus"/>
    <property type="evidence" value="ECO:0007669"/>
    <property type="project" value="Ensembl"/>
</dbReference>
<dbReference type="InterPro" id="IPR039859">
    <property type="entry name" value="PFA4/ZDH16/20/ERF2-like"/>
</dbReference>
<dbReference type="GO" id="GO:0016020">
    <property type="term" value="C:membrane"/>
    <property type="evidence" value="ECO:0007669"/>
    <property type="project" value="UniProtKB-SubCell"/>
</dbReference>
<feature type="transmembrane region" description="Helical" evidence="7">
    <location>
        <begin position="287"/>
        <end position="309"/>
    </location>
</feature>
<evidence type="ECO:0000256" key="8">
    <source>
        <dbReference type="SAM" id="MobiDB-lite"/>
    </source>
</evidence>
<dbReference type="InParanoid" id="A0A671DGW3"/>
<feature type="transmembrane region" description="Helical" evidence="7">
    <location>
        <begin position="131"/>
        <end position="149"/>
    </location>
</feature>
<name>A0A671DGW3_RHIFE</name>
<comment type="domain">
    <text evidence="7">The DHHC domain is required for palmitoyltransferase activity.</text>
</comment>
<reference evidence="11" key="3">
    <citation type="submission" date="2018-12" db="EMBL/GenBank/DDBJ databases">
        <title>G10K-VGP greater horseshoe bat female genome, primary haplotype.</title>
        <authorList>
            <person name="Teeling E."/>
            <person name="Myers G."/>
            <person name="Vernes S."/>
            <person name="Pippel M."/>
            <person name="Winkler S."/>
            <person name="Fedrigo O."/>
            <person name="Rhie A."/>
            <person name="Koren S."/>
            <person name="Phillippy A."/>
            <person name="Lewin H."/>
            <person name="Damas J."/>
            <person name="Howe K."/>
            <person name="Mountcastle J."/>
            <person name="Jarvis E.D."/>
        </authorList>
    </citation>
    <scope>NUCLEOTIDE SEQUENCE [LARGE SCALE GENOMIC DNA]</scope>
</reference>
<gene>
    <name evidence="10" type="primary">ZDHHC15</name>
</gene>
<organism evidence="10 11">
    <name type="scientific">Rhinolophus ferrumequinum</name>
    <name type="common">Greater horseshoe bat</name>
    <dbReference type="NCBI Taxonomy" id="59479"/>
    <lineage>
        <taxon>Eukaryota</taxon>
        <taxon>Metazoa</taxon>
        <taxon>Chordata</taxon>
        <taxon>Craniata</taxon>
        <taxon>Vertebrata</taxon>
        <taxon>Euteleostomi</taxon>
        <taxon>Mammalia</taxon>
        <taxon>Eutheria</taxon>
        <taxon>Laurasiatheria</taxon>
        <taxon>Chiroptera</taxon>
        <taxon>Yinpterochiroptera</taxon>
        <taxon>Rhinolophoidea</taxon>
        <taxon>Rhinolophidae</taxon>
        <taxon>Rhinolophinae</taxon>
        <taxon>Rhinolophus</taxon>
    </lineage>
</organism>
<proteinExistence type="inferred from homology"/>
<keyword evidence="6 7" id="KW-0012">Acyltransferase</keyword>
<feature type="transmembrane region" description="Helical" evidence="7">
    <location>
        <begin position="253"/>
        <end position="275"/>
    </location>
</feature>
<dbReference type="GO" id="GO:0005794">
    <property type="term" value="C:Golgi apparatus"/>
    <property type="evidence" value="ECO:0007669"/>
    <property type="project" value="Ensembl"/>
</dbReference>
<keyword evidence="3 7" id="KW-0812">Transmembrane</keyword>
<feature type="transmembrane region" description="Helical" evidence="7">
    <location>
        <begin position="95"/>
        <end position="115"/>
    </location>
</feature>
<dbReference type="InterPro" id="IPR001594">
    <property type="entry name" value="Palmitoyltrfase_DHHC"/>
</dbReference>
<evidence type="ECO:0000256" key="3">
    <source>
        <dbReference type="ARBA" id="ARBA00022692"/>
    </source>
</evidence>
<keyword evidence="5 7" id="KW-0472">Membrane</keyword>
<evidence type="ECO:0000256" key="1">
    <source>
        <dbReference type="ARBA" id="ARBA00004141"/>
    </source>
</evidence>
<evidence type="ECO:0000256" key="7">
    <source>
        <dbReference type="RuleBase" id="RU079119"/>
    </source>
</evidence>
<evidence type="ECO:0000259" key="9">
    <source>
        <dbReference type="Pfam" id="PF01529"/>
    </source>
</evidence>
<keyword evidence="11" id="KW-1185">Reference proteome</keyword>
<evidence type="ECO:0000256" key="2">
    <source>
        <dbReference type="ARBA" id="ARBA00022679"/>
    </source>
</evidence>
<reference evidence="10" key="4">
    <citation type="submission" date="2025-08" db="UniProtKB">
        <authorList>
            <consortium name="Ensembl"/>
        </authorList>
    </citation>
    <scope>IDENTIFICATION</scope>
</reference>
<dbReference type="Ensembl" id="ENSRFET00010000008.1">
    <property type="protein sequence ID" value="ENSRFEP00010000006.1"/>
    <property type="gene ID" value="ENSRFEG00010000007.1"/>
</dbReference>
<keyword evidence="4 7" id="KW-1133">Transmembrane helix</keyword>
<dbReference type="GO" id="GO:0019706">
    <property type="term" value="F:protein-cysteine S-palmitoyltransferase activity"/>
    <property type="evidence" value="ECO:0007669"/>
    <property type="project" value="UniProtKB-EC"/>
</dbReference>
<dbReference type="EC" id="2.3.1.225" evidence="7"/>
<dbReference type="PROSITE" id="PS50216">
    <property type="entry name" value="DHHC"/>
    <property type="match status" value="1"/>
</dbReference>
<reference evidence="10 11" key="1">
    <citation type="journal article" date="2015" name="Annu Rev Anim Biosci">
        <title>The Genome 10K Project: a way forward.</title>
        <authorList>
            <person name="Koepfli K.P."/>
            <person name="Paten B."/>
            <person name="O'Brien S.J."/>
            <person name="Koepfli K.P."/>
            <person name="Paten B."/>
            <person name="Antunes A."/>
            <person name="Belov K."/>
            <person name="Bustamante C."/>
            <person name="Castoe T.A."/>
            <person name="Clawson H."/>
            <person name="Crawford A.J."/>
            <person name="Diekhans M."/>
            <person name="Distel D."/>
            <person name="Durbin R."/>
            <person name="Earl D."/>
            <person name="Fujita M.K."/>
            <person name="Gamble T."/>
            <person name="Georges A."/>
            <person name="Gemmell N."/>
            <person name="Gilbert M.T."/>
            <person name="Graves J.M."/>
            <person name="Green R.E."/>
            <person name="Hickey G."/>
            <person name="Jarvis E.D."/>
            <person name="Johnson W."/>
            <person name="Komissarov A."/>
            <person name="Korf I."/>
            <person name="Kuhn R."/>
            <person name="Larkin D.M."/>
            <person name="Lewin H."/>
            <person name="Lopez J.V."/>
            <person name="Ma J."/>
            <person name="Marques-Bonet T."/>
            <person name="Miller W."/>
            <person name="Murphy R."/>
            <person name="Pevzner P."/>
            <person name="Shapiro B."/>
            <person name="Steiner C."/>
            <person name="Tamazian G."/>
            <person name="Venkatesh B."/>
            <person name="Wang J."/>
            <person name="Wayne R."/>
            <person name="Wiley E."/>
            <person name="Yang H."/>
            <person name="Zhang G."/>
            <person name="Haussler D."/>
            <person name="Ryder O."/>
            <person name="O'Brien S.J."/>
        </authorList>
    </citation>
    <scope>NUCLEOTIDE SEQUENCE</scope>
</reference>
<feature type="compositionally biased region" description="Acidic residues" evidence="8">
    <location>
        <begin position="388"/>
        <end position="397"/>
    </location>
</feature>
<evidence type="ECO:0000313" key="11">
    <source>
        <dbReference type="Proteomes" id="UP000472240"/>
    </source>
</evidence>
<reference evidence="10" key="5">
    <citation type="submission" date="2025-09" db="UniProtKB">
        <authorList>
            <consortium name="Ensembl"/>
        </authorList>
    </citation>
    <scope>IDENTIFICATION</scope>
</reference>
<comment type="similarity">
    <text evidence="7">Belongs to the DHHC palmitoyltransferase family.</text>
</comment>
<reference evidence="10 11" key="2">
    <citation type="journal article" date="2018" name="Annu Rev Anim Biosci">
        <title>Bat Biology, Genomes, and the Bat1K Project: To Generate Chromosome-Level Genomes for All Living Bat Species.</title>
        <authorList>
            <person name="Teeling E.C."/>
            <person name="Vernes S.C."/>
            <person name="Davalos L.M."/>
            <person name="Ray D.A."/>
            <person name="Gilbert M.T.P."/>
            <person name="Myers E."/>
        </authorList>
    </citation>
    <scope>NUCLEOTIDE SEQUENCE</scope>
</reference>
<evidence type="ECO:0000313" key="10">
    <source>
        <dbReference type="Ensembl" id="ENSRFEP00010000006.1"/>
    </source>
</evidence>
<feature type="region of interest" description="Disordered" evidence="8">
    <location>
        <begin position="384"/>
        <end position="413"/>
    </location>
</feature>
<dbReference type="FunCoup" id="A0A671DGW3">
    <property type="interactions" value="1096"/>
</dbReference>
<feature type="region of interest" description="Disordered" evidence="8">
    <location>
        <begin position="45"/>
        <end position="70"/>
    </location>
</feature>
<comment type="subcellular location">
    <subcellularLocation>
        <location evidence="1">Membrane</location>
        <topology evidence="1">Multi-pass membrane protein</topology>
    </subcellularLocation>
</comment>
<sequence>MKVLGIDCGTDHLPLQHCQFLVGAVTHACCVRKGGSALQPHRCSSRTQGEGCRQGRQWSAARPSASRPARSMFEPRMRRGWKMALSGGLRCCRRVLAWVPVLIIVLVVLWSYYAYVFELCLVTVLSPAEKVIYLIFYHAIFVFFTWTYWKSIFTLPQQPNQKFHLSYADKERYENEERPEVQKQMLVDMAKKLPVYTRTGSGAVRFCDRCHLIKPDRCHHCSVCAMCVLKMDHHCPWVNNCIGFSNYKFFLQFLAYSVLYCLYIATTVFSYFIKYWRGELPSVRSKFHVLFLLFVACMFFVSLVVLFGYHCWLVSRNKTTLEAFCTPVFTSGPEKNGFNLGFIKNIQQVFGDKKKFWLIPIGSSPGDGHSFPMRCMNESQNPLLANEEPWEDNDDDNRDYPEGSSSLAVETET</sequence>
<evidence type="ECO:0000256" key="6">
    <source>
        <dbReference type="ARBA" id="ARBA00023315"/>
    </source>
</evidence>
<feature type="compositionally biased region" description="Low complexity" evidence="8">
    <location>
        <begin position="59"/>
        <end position="70"/>
    </location>
</feature>
<protein>
    <recommendedName>
        <fullName evidence="7">Palmitoyltransferase</fullName>
        <ecNumber evidence="7">2.3.1.225</ecNumber>
    </recommendedName>
</protein>
<dbReference type="GeneTree" id="ENSGT00940000158214"/>